<evidence type="ECO:0000313" key="3">
    <source>
        <dbReference type="EMBL" id="KAA6309058.1"/>
    </source>
</evidence>
<protein>
    <recommendedName>
        <fullName evidence="2">HTH luxR-type domain-containing protein</fullName>
    </recommendedName>
</protein>
<dbReference type="InterPro" id="IPR011006">
    <property type="entry name" value="CheY-like_superfamily"/>
</dbReference>
<dbReference type="SMART" id="SM00421">
    <property type="entry name" value="HTH_LUXR"/>
    <property type="match status" value="1"/>
</dbReference>
<evidence type="ECO:0000256" key="1">
    <source>
        <dbReference type="ARBA" id="ARBA00023125"/>
    </source>
</evidence>
<dbReference type="EMBL" id="SNRY01008148">
    <property type="protein sequence ID" value="KAA6309058.1"/>
    <property type="molecule type" value="Genomic_DNA"/>
</dbReference>
<dbReference type="SUPFAM" id="SSF46894">
    <property type="entry name" value="C-terminal effector domain of the bipartite response regulators"/>
    <property type="match status" value="1"/>
</dbReference>
<sequence>YRQLNSQVYQYDFEDCFHVVNENNICHTANSFNEKCIFVGELFYCFIISSDSIRKMTLIIADNQDITRAGMIYISNRIFSSIKEVRTKNELIRQLSECPDAVTVLDYTLLDISADYLLILQERFKQVNWVLFSDSLSEDFIRRMAFSGKSFSIVLKDVAMDEIEDALRHARHSEQYICRQLATWLFAKEAKNGEEVSPLTVTEKELLKAIALGKTTKEIAAERFLSVHTVMTHRKNIFRKLKVNNAHEATKYALRAGVLDTVEYYI</sequence>
<accession>A0A5J4PJN8</accession>
<comment type="caution">
    <text evidence="3">The sequence shown here is derived from an EMBL/GenBank/DDBJ whole genome shotgun (WGS) entry which is preliminary data.</text>
</comment>
<dbReference type="PANTHER" id="PTHR43214">
    <property type="entry name" value="TWO-COMPONENT RESPONSE REGULATOR"/>
    <property type="match status" value="1"/>
</dbReference>
<dbReference type="Pfam" id="PF00196">
    <property type="entry name" value="GerE"/>
    <property type="match status" value="1"/>
</dbReference>
<dbReference type="SUPFAM" id="SSF52172">
    <property type="entry name" value="CheY-like"/>
    <property type="match status" value="1"/>
</dbReference>
<feature type="non-terminal residue" evidence="3">
    <location>
        <position position="1"/>
    </location>
</feature>
<dbReference type="GO" id="GO:0003677">
    <property type="term" value="F:DNA binding"/>
    <property type="evidence" value="ECO:0007669"/>
    <property type="project" value="UniProtKB-KW"/>
</dbReference>
<evidence type="ECO:0000259" key="2">
    <source>
        <dbReference type="PROSITE" id="PS50043"/>
    </source>
</evidence>
<reference evidence="3" key="1">
    <citation type="submission" date="2019-03" db="EMBL/GenBank/DDBJ databases">
        <title>Single cell metagenomics reveals metabolic interactions within the superorganism composed of flagellate Streblomastix strix and complex community of Bacteroidetes bacteria on its surface.</title>
        <authorList>
            <person name="Treitli S.C."/>
            <person name="Kolisko M."/>
            <person name="Husnik F."/>
            <person name="Keeling P."/>
            <person name="Hampl V."/>
        </authorList>
    </citation>
    <scope>NUCLEOTIDE SEQUENCE</scope>
    <source>
        <strain evidence="3">STM</strain>
    </source>
</reference>
<keyword evidence="1" id="KW-0238">DNA-binding</keyword>
<dbReference type="InterPro" id="IPR000792">
    <property type="entry name" value="Tscrpt_reg_LuxR_C"/>
</dbReference>
<dbReference type="GO" id="GO:0006355">
    <property type="term" value="P:regulation of DNA-templated transcription"/>
    <property type="evidence" value="ECO:0007669"/>
    <property type="project" value="InterPro"/>
</dbReference>
<dbReference type="PRINTS" id="PR00038">
    <property type="entry name" value="HTHLUXR"/>
</dbReference>
<dbReference type="PANTHER" id="PTHR43214:SF43">
    <property type="entry name" value="TWO-COMPONENT RESPONSE REGULATOR"/>
    <property type="match status" value="1"/>
</dbReference>
<gene>
    <name evidence="3" type="ORF">EZS27_039381</name>
</gene>
<proteinExistence type="predicted"/>
<dbReference type="Gene3D" id="3.40.50.2300">
    <property type="match status" value="1"/>
</dbReference>
<feature type="domain" description="HTH luxR-type" evidence="2">
    <location>
        <begin position="192"/>
        <end position="257"/>
    </location>
</feature>
<dbReference type="PROSITE" id="PS50043">
    <property type="entry name" value="HTH_LUXR_2"/>
    <property type="match status" value="1"/>
</dbReference>
<dbReference type="AlphaFoldDB" id="A0A5J4PJN8"/>
<organism evidence="3">
    <name type="scientific">termite gut metagenome</name>
    <dbReference type="NCBI Taxonomy" id="433724"/>
    <lineage>
        <taxon>unclassified sequences</taxon>
        <taxon>metagenomes</taxon>
        <taxon>organismal metagenomes</taxon>
    </lineage>
</organism>
<dbReference type="InterPro" id="IPR016032">
    <property type="entry name" value="Sig_transdc_resp-reg_C-effctor"/>
</dbReference>
<name>A0A5J4PJN8_9ZZZZ</name>
<dbReference type="CDD" id="cd06170">
    <property type="entry name" value="LuxR_C_like"/>
    <property type="match status" value="1"/>
</dbReference>
<dbReference type="InterPro" id="IPR039420">
    <property type="entry name" value="WalR-like"/>
</dbReference>